<proteinExistence type="predicted"/>
<dbReference type="EMBL" id="CAADFD010000063">
    <property type="protein sequence ID" value="VFJ61029.1"/>
    <property type="molecule type" value="Genomic_DNA"/>
</dbReference>
<sequence length="108" mass="12122">MTANLAAELARRGRSVLLVDLDPQASLTFSLIKPERWEKEFSEEKTIKRWFDTMGESADFDLSSLIFQPLVNSKFPQNGGRMDLIASHLGLINVDLELATELGRATLK</sequence>
<feature type="domain" description="AAA" evidence="1">
    <location>
        <begin position="2"/>
        <end position="103"/>
    </location>
</feature>
<dbReference type="Gene3D" id="3.40.50.300">
    <property type="entry name" value="P-loop containing nucleotide triphosphate hydrolases"/>
    <property type="match status" value="1"/>
</dbReference>
<gene>
    <name evidence="2" type="ORF">BECKFW1821A_GA0114235_10503</name>
    <name evidence="3" type="ORF">BECKFW1821B_GA0114236_10633</name>
</gene>
<organism evidence="3">
    <name type="scientific">Candidatus Kentrum sp. FW</name>
    <dbReference type="NCBI Taxonomy" id="2126338"/>
    <lineage>
        <taxon>Bacteria</taxon>
        <taxon>Pseudomonadati</taxon>
        <taxon>Pseudomonadota</taxon>
        <taxon>Gammaproteobacteria</taxon>
        <taxon>Candidatus Kentrum</taxon>
    </lineage>
</organism>
<dbReference type="Pfam" id="PF13614">
    <property type="entry name" value="AAA_31"/>
    <property type="match status" value="1"/>
</dbReference>
<name>A0A450T3G3_9GAMM</name>
<reference evidence="3" key="1">
    <citation type="submission" date="2019-02" db="EMBL/GenBank/DDBJ databases">
        <authorList>
            <person name="Gruber-Vodicka R. H."/>
            <person name="Seah K. B. B."/>
        </authorList>
    </citation>
    <scope>NUCLEOTIDE SEQUENCE</scope>
    <source>
        <strain evidence="3">BECK_BZ106</strain>
        <strain evidence="2">BECK_BZ15</strain>
    </source>
</reference>
<accession>A0A450T3G3</accession>
<dbReference type="SUPFAM" id="SSF52540">
    <property type="entry name" value="P-loop containing nucleoside triphosphate hydrolases"/>
    <property type="match status" value="1"/>
</dbReference>
<evidence type="ECO:0000313" key="3">
    <source>
        <dbReference type="EMBL" id="VFJ61029.1"/>
    </source>
</evidence>
<dbReference type="PANTHER" id="PTHR13696">
    <property type="entry name" value="P-LOOP CONTAINING NUCLEOSIDE TRIPHOSPHATE HYDROLASE"/>
    <property type="match status" value="1"/>
</dbReference>
<dbReference type="InterPro" id="IPR027417">
    <property type="entry name" value="P-loop_NTPase"/>
</dbReference>
<dbReference type="InterPro" id="IPR050678">
    <property type="entry name" value="DNA_Partitioning_ATPase"/>
</dbReference>
<dbReference type="InterPro" id="IPR025669">
    <property type="entry name" value="AAA_dom"/>
</dbReference>
<dbReference type="AlphaFoldDB" id="A0A450T3G3"/>
<protein>
    <submittedName>
        <fullName evidence="3">Chromosome partitioning protein</fullName>
    </submittedName>
</protein>
<evidence type="ECO:0000259" key="1">
    <source>
        <dbReference type="Pfam" id="PF13614"/>
    </source>
</evidence>
<dbReference type="EMBL" id="CAADEW010000050">
    <property type="protein sequence ID" value="VFJ54763.1"/>
    <property type="molecule type" value="Genomic_DNA"/>
</dbReference>
<dbReference type="PANTHER" id="PTHR13696:SF99">
    <property type="entry name" value="COBYRINIC ACID AC-DIAMIDE SYNTHASE"/>
    <property type="match status" value="1"/>
</dbReference>
<evidence type="ECO:0000313" key="2">
    <source>
        <dbReference type="EMBL" id="VFJ54763.1"/>
    </source>
</evidence>